<sequence>MRLGLGLGLGLRLRLSLGLRLSLALALGLELRLPLDRCLDLRRVLGLTVGWRRGLTLPVSRKLCVRDPTRQVAGFRRWSCCVGRLLPTTHRRVGVAAKAAARLYFTGDRSLSRVHLPVTRCRRWLSASLRGGLTGHSGDRLPVRRHRRSGGIRRPFLSAFRHGGLLVPGKKLA</sequence>
<proteinExistence type="predicted"/>
<dbReference type="Proteomes" id="UP000186883">
    <property type="component" value="Unassembled WGS sequence"/>
</dbReference>
<protein>
    <recommendedName>
        <fullName evidence="3">Secreted protein</fullName>
    </recommendedName>
</protein>
<name>A0ABX3DFN3_9PSEU</name>
<evidence type="ECO:0008006" key="3">
    <source>
        <dbReference type="Google" id="ProtNLM"/>
    </source>
</evidence>
<gene>
    <name evidence="1" type="ORF">ATP06_0237785</name>
</gene>
<reference evidence="1" key="1">
    <citation type="submission" date="2016-11" db="EMBL/GenBank/DDBJ databases">
        <title>Genome sequencing of Amycolatopsis regifaucium.</title>
        <authorList>
            <person name="Mayilraj S."/>
            <person name="Kaur N."/>
        </authorList>
    </citation>
    <scope>NUCLEOTIDE SEQUENCE [LARGE SCALE GENOMIC DNA]</scope>
    <source>
        <strain evidence="1">GY080</strain>
    </source>
</reference>
<dbReference type="EMBL" id="LOBU02000043">
    <property type="protein sequence ID" value="OKA03137.1"/>
    <property type="molecule type" value="Genomic_DNA"/>
</dbReference>
<comment type="caution">
    <text evidence="1">The sequence shown here is derived from an EMBL/GenBank/DDBJ whole genome shotgun (WGS) entry which is preliminary data.</text>
</comment>
<organism evidence="1 2">
    <name type="scientific">Amycolatopsis regifaucium</name>
    <dbReference type="NCBI Taxonomy" id="546365"/>
    <lineage>
        <taxon>Bacteria</taxon>
        <taxon>Bacillati</taxon>
        <taxon>Actinomycetota</taxon>
        <taxon>Actinomycetes</taxon>
        <taxon>Pseudonocardiales</taxon>
        <taxon>Pseudonocardiaceae</taxon>
        <taxon>Amycolatopsis</taxon>
    </lineage>
</organism>
<keyword evidence="2" id="KW-1185">Reference proteome</keyword>
<accession>A0ABX3DFN3</accession>
<evidence type="ECO:0000313" key="2">
    <source>
        <dbReference type="Proteomes" id="UP000186883"/>
    </source>
</evidence>
<evidence type="ECO:0000313" key="1">
    <source>
        <dbReference type="EMBL" id="OKA03137.1"/>
    </source>
</evidence>